<organism evidence="2">
    <name type="scientific">marine metagenome</name>
    <dbReference type="NCBI Taxonomy" id="408172"/>
    <lineage>
        <taxon>unclassified sequences</taxon>
        <taxon>metagenomes</taxon>
        <taxon>ecological metagenomes</taxon>
    </lineage>
</organism>
<dbReference type="SUPFAM" id="SSF51206">
    <property type="entry name" value="cAMP-binding domain-like"/>
    <property type="match status" value="1"/>
</dbReference>
<dbReference type="PROSITE" id="PS50042">
    <property type="entry name" value="CNMP_BINDING_3"/>
    <property type="match status" value="1"/>
</dbReference>
<dbReference type="InterPro" id="IPR018490">
    <property type="entry name" value="cNMP-bd_dom_sf"/>
</dbReference>
<evidence type="ECO:0000313" key="2">
    <source>
        <dbReference type="EMBL" id="SUZ49238.1"/>
    </source>
</evidence>
<proteinExistence type="predicted"/>
<dbReference type="GO" id="GO:0003700">
    <property type="term" value="F:DNA-binding transcription factor activity"/>
    <property type="evidence" value="ECO:0007669"/>
    <property type="project" value="TreeGrafter"/>
</dbReference>
<dbReference type="InterPro" id="IPR014710">
    <property type="entry name" value="RmlC-like_jellyroll"/>
</dbReference>
<accession>A0A381N6G3</accession>
<dbReference type="InterPro" id="IPR050397">
    <property type="entry name" value="Env_Response_Regulators"/>
</dbReference>
<protein>
    <recommendedName>
        <fullName evidence="1">Cyclic nucleotide-binding domain-containing protein</fullName>
    </recommendedName>
</protein>
<dbReference type="AlphaFoldDB" id="A0A381N6G3"/>
<dbReference type="InterPro" id="IPR018488">
    <property type="entry name" value="cNMP-bd_CS"/>
</dbReference>
<dbReference type="EMBL" id="UINC01000110">
    <property type="protein sequence ID" value="SUZ49238.1"/>
    <property type="molecule type" value="Genomic_DNA"/>
</dbReference>
<dbReference type="GO" id="GO:0005829">
    <property type="term" value="C:cytosol"/>
    <property type="evidence" value="ECO:0007669"/>
    <property type="project" value="TreeGrafter"/>
</dbReference>
<dbReference type="PRINTS" id="PR00103">
    <property type="entry name" value="CAMPKINASE"/>
</dbReference>
<evidence type="ECO:0000259" key="1">
    <source>
        <dbReference type="PROSITE" id="PS50042"/>
    </source>
</evidence>
<dbReference type="CDD" id="cd00038">
    <property type="entry name" value="CAP_ED"/>
    <property type="match status" value="1"/>
</dbReference>
<dbReference type="InterPro" id="IPR000595">
    <property type="entry name" value="cNMP-bd_dom"/>
</dbReference>
<dbReference type="Pfam" id="PF00027">
    <property type="entry name" value="cNMP_binding"/>
    <property type="match status" value="1"/>
</dbReference>
<dbReference type="SMART" id="SM00100">
    <property type="entry name" value="cNMP"/>
    <property type="match status" value="1"/>
</dbReference>
<gene>
    <name evidence="2" type="ORF">METZ01_LOCUS2092</name>
</gene>
<dbReference type="PROSITE" id="PS00889">
    <property type="entry name" value="CNMP_BINDING_2"/>
    <property type="match status" value="1"/>
</dbReference>
<feature type="domain" description="Cyclic nucleotide-binding" evidence="1">
    <location>
        <begin position="29"/>
        <end position="121"/>
    </location>
</feature>
<reference evidence="2" key="1">
    <citation type="submission" date="2018-05" db="EMBL/GenBank/DDBJ databases">
        <authorList>
            <person name="Lanie J.A."/>
            <person name="Ng W.-L."/>
            <person name="Kazmierczak K.M."/>
            <person name="Andrzejewski T.M."/>
            <person name="Davidsen T.M."/>
            <person name="Wayne K.J."/>
            <person name="Tettelin H."/>
            <person name="Glass J.I."/>
            <person name="Rusch D."/>
            <person name="Podicherti R."/>
            <person name="Tsui H.-C.T."/>
            <person name="Winkler M.E."/>
        </authorList>
    </citation>
    <scope>NUCLEOTIDE SEQUENCE</scope>
</reference>
<dbReference type="Gene3D" id="2.60.120.10">
    <property type="entry name" value="Jelly Rolls"/>
    <property type="match status" value="1"/>
</dbReference>
<dbReference type="PANTHER" id="PTHR24567">
    <property type="entry name" value="CRP FAMILY TRANSCRIPTIONAL REGULATORY PROTEIN"/>
    <property type="match status" value="1"/>
</dbReference>
<dbReference type="PANTHER" id="PTHR24567:SF74">
    <property type="entry name" value="HTH-TYPE TRANSCRIPTIONAL REGULATOR ARCR"/>
    <property type="match status" value="1"/>
</dbReference>
<sequence>MKSATWENIFKGWNRTESETVLTLKQVPIFKDFSDKDFQELEKLIHQRKYGIDQFVFKNRAPGEGMYIIMTGSVKITIGTRSGNENILAELGEGDFFGELALFDDEPRSANAIATEDSALLGFFTQDLMTLQGRNPVLGQKILFNLGGVLGERLRGTNSLLIKAQTVKSE</sequence>
<name>A0A381N6G3_9ZZZZ</name>